<reference evidence="2" key="1">
    <citation type="submission" date="2021-06" db="EMBL/GenBank/DDBJ databases">
        <title>Comparative genomics, transcriptomics and evolutionary studies reveal genomic signatures of adaptation to plant cell wall in hemibiotrophic fungi.</title>
        <authorList>
            <consortium name="DOE Joint Genome Institute"/>
            <person name="Baroncelli R."/>
            <person name="Diaz J.F."/>
            <person name="Benocci T."/>
            <person name="Peng M."/>
            <person name="Battaglia E."/>
            <person name="Haridas S."/>
            <person name="Andreopoulos W."/>
            <person name="Labutti K."/>
            <person name="Pangilinan J."/>
            <person name="Floch G.L."/>
            <person name="Makela M.R."/>
            <person name="Henrissat B."/>
            <person name="Grigoriev I.V."/>
            <person name="Crouch J.A."/>
            <person name="De Vries R.P."/>
            <person name="Sukno S.A."/>
            <person name="Thon M.R."/>
        </authorList>
    </citation>
    <scope>NUCLEOTIDE SEQUENCE</scope>
    <source>
        <strain evidence="2">CBS 125086</strain>
    </source>
</reference>
<accession>A0AAD8PUJ5</accession>
<proteinExistence type="inferred from homology"/>
<dbReference type="GeneID" id="85436595"/>
<dbReference type="PANTHER" id="PTHR31977:SF1">
    <property type="entry name" value="UPF0696 PROTEIN C11ORF68"/>
    <property type="match status" value="1"/>
</dbReference>
<name>A0AAD8PUJ5_9PEZI</name>
<dbReference type="InterPro" id="IPR023398">
    <property type="entry name" value="TIF_eIF4e-like"/>
</dbReference>
<dbReference type="SUPFAM" id="SSF55418">
    <property type="entry name" value="eIF4e-like"/>
    <property type="match status" value="1"/>
</dbReference>
<dbReference type="Gene3D" id="3.30.760.10">
    <property type="entry name" value="RNA Cap, Translation Initiation Factor Eif4e"/>
    <property type="match status" value="1"/>
</dbReference>
<dbReference type="Pfam" id="PF08939">
    <property type="entry name" value="Bles03"/>
    <property type="match status" value="1"/>
</dbReference>
<keyword evidence="3" id="KW-1185">Reference proteome</keyword>
<dbReference type="InterPro" id="IPR015034">
    <property type="entry name" value="Bles03"/>
</dbReference>
<evidence type="ECO:0000256" key="1">
    <source>
        <dbReference type="ARBA" id="ARBA00010568"/>
    </source>
</evidence>
<dbReference type="PANTHER" id="PTHR31977">
    <property type="entry name" value="UPF0696 PROTEIN C11ORF68"/>
    <property type="match status" value="1"/>
</dbReference>
<organism evidence="2 3">
    <name type="scientific">Colletotrichum navitas</name>
    <dbReference type="NCBI Taxonomy" id="681940"/>
    <lineage>
        <taxon>Eukaryota</taxon>
        <taxon>Fungi</taxon>
        <taxon>Dikarya</taxon>
        <taxon>Ascomycota</taxon>
        <taxon>Pezizomycotina</taxon>
        <taxon>Sordariomycetes</taxon>
        <taxon>Hypocreomycetidae</taxon>
        <taxon>Glomerellales</taxon>
        <taxon>Glomerellaceae</taxon>
        <taxon>Colletotrichum</taxon>
        <taxon>Colletotrichum graminicola species complex</taxon>
    </lineage>
</organism>
<protein>
    <recommendedName>
        <fullName evidence="4">DNA polymerase II large subunit-like protein</fullName>
    </recommendedName>
</protein>
<evidence type="ECO:0000313" key="2">
    <source>
        <dbReference type="EMBL" id="KAK1580247.1"/>
    </source>
</evidence>
<gene>
    <name evidence="2" type="ORF">LY79DRAFT_313111</name>
</gene>
<dbReference type="RefSeq" id="XP_060411304.1">
    <property type="nucleotide sequence ID" value="XM_060552355.1"/>
</dbReference>
<dbReference type="AlphaFoldDB" id="A0AAD8PUJ5"/>
<dbReference type="Proteomes" id="UP001230504">
    <property type="component" value="Unassembled WGS sequence"/>
</dbReference>
<dbReference type="EMBL" id="JAHLJV010000057">
    <property type="protein sequence ID" value="KAK1580247.1"/>
    <property type="molecule type" value="Genomic_DNA"/>
</dbReference>
<sequence>MDSDESDFYGDEETVAGLETRVTSFNVAQWWEESNAVHINRRVKKEPLDSTKLHNPYAGVPYAWQLTETVDDFLARLPPGTTEQDDRLPWIFICNPYIDRKVKFEAQNQRSRGNEDEAPEEEGSRLDTLIEGGIERLNILLKFKQGISTTKKSMAAKMREIDLEKREAIQDILGLAHACKIKAGKWMLFCQPKDVDEVWRVVARATANNELGIAAKVAPWNSYNDPTGRKDRLVCVYTADFSDKADVTRVLQKLRELKLIEAMGRPIYYKPDAFTYLGIAYGNHWDVRASIYSSTDLLLNSLPAAHATKPPGKDHQWC</sequence>
<comment type="caution">
    <text evidence="2">The sequence shown here is derived from an EMBL/GenBank/DDBJ whole genome shotgun (WGS) entry which is preliminary data.</text>
</comment>
<evidence type="ECO:0008006" key="4">
    <source>
        <dbReference type="Google" id="ProtNLM"/>
    </source>
</evidence>
<evidence type="ECO:0000313" key="3">
    <source>
        <dbReference type="Proteomes" id="UP001230504"/>
    </source>
</evidence>
<comment type="similarity">
    <text evidence="1">Belongs to the UPF0696 family.</text>
</comment>